<dbReference type="InterPro" id="IPR006813">
    <property type="entry name" value="Glyco_trans_17"/>
</dbReference>
<evidence type="ECO:0000313" key="1">
    <source>
        <dbReference type="EMBL" id="QHU22195.1"/>
    </source>
</evidence>
<reference evidence="1" key="1">
    <citation type="journal article" date="2020" name="Nature">
        <title>Giant virus diversity and host interactions through global metagenomics.</title>
        <authorList>
            <person name="Schulz F."/>
            <person name="Roux S."/>
            <person name="Paez-Espino D."/>
            <person name="Jungbluth S."/>
            <person name="Walsh D.A."/>
            <person name="Denef V.J."/>
            <person name="McMahon K.D."/>
            <person name="Konstantinidis K.T."/>
            <person name="Eloe-Fadrosh E.A."/>
            <person name="Kyrpides N.C."/>
            <person name="Woyke T."/>
        </authorList>
    </citation>
    <scope>NUCLEOTIDE SEQUENCE</scope>
    <source>
        <strain evidence="1">GVMAG-S-3300013286-35</strain>
    </source>
</reference>
<dbReference type="EMBL" id="MN741000">
    <property type="protein sequence ID" value="QHU22195.1"/>
    <property type="molecule type" value="Genomic_DNA"/>
</dbReference>
<dbReference type="Pfam" id="PF04724">
    <property type="entry name" value="Glyco_transf_17"/>
    <property type="match status" value="1"/>
</dbReference>
<sequence length="267" mass="31244">MKIIDCFTFYNELELLKYRLNLLNSSVDYFVLAEATHTHTGFSKPLYFQENKALFKEFEHKIIHVIVNDFPFKKENERAPFKEGYSWTNEQWQRDALKRGLSSLSIANEDQIILCDLDEIPNPATLTNLQKNPATNLCILQMDMYFYTLQNKLQDPWRQAKIAPYSYVKNVGSYSKNIRFGNTNTIINSGGWHLSYFMSPSSISNKMKNFAHQEFNRTEFTEPNVIRTRIEKGSDPYDRHEVIVQKISISENTNLPPLYETYLSAFC</sequence>
<organism evidence="1">
    <name type="scientific">viral metagenome</name>
    <dbReference type="NCBI Taxonomy" id="1070528"/>
    <lineage>
        <taxon>unclassified sequences</taxon>
        <taxon>metagenomes</taxon>
        <taxon>organismal metagenomes</taxon>
    </lineage>
</organism>
<dbReference type="GO" id="GO:0016020">
    <property type="term" value="C:membrane"/>
    <property type="evidence" value="ECO:0007669"/>
    <property type="project" value="InterPro"/>
</dbReference>
<dbReference type="PANTHER" id="PTHR12224">
    <property type="entry name" value="BETA-1,4-MANNOSYL-GLYCOPROTEIN BETA-1,4-N-ACETYLGLUCOSAMINYL-TRANSFERASE"/>
    <property type="match status" value="1"/>
</dbReference>
<protein>
    <submittedName>
        <fullName evidence="1">Uncharacterized protein</fullName>
    </submittedName>
</protein>
<dbReference type="PANTHER" id="PTHR12224:SF0">
    <property type="entry name" value="BETA-1,4-MANNOSYL-GLYCOPROTEIN 4-BETA-N-ACETYLGLUCOSAMINYLTRANSFERASE"/>
    <property type="match status" value="1"/>
</dbReference>
<dbReference type="GO" id="GO:0003830">
    <property type="term" value="F:beta-1,4-mannosylglycoprotein 4-beta-N-acetylglucosaminyltransferase activity"/>
    <property type="evidence" value="ECO:0007669"/>
    <property type="project" value="InterPro"/>
</dbReference>
<proteinExistence type="predicted"/>
<dbReference type="GO" id="GO:0006044">
    <property type="term" value="P:N-acetylglucosamine metabolic process"/>
    <property type="evidence" value="ECO:0007669"/>
    <property type="project" value="TreeGrafter"/>
</dbReference>
<dbReference type="AlphaFoldDB" id="A0A6C0KW60"/>
<name>A0A6C0KW60_9ZZZZ</name>
<accession>A0A6C0KW60</accession>